<evidence type="ECO:0000256" key="6">
    <source>
        <dbReference type="SAM" id="MobiDB-lite"/>
    </source>
</evidence>
<feature type="domain" description="GtrA/DPMS transmembrane" evidence="8">
    <location>
        <begin position="26"/>
        <end position="144"/>
    </location>
</feature>
<dbReference type="PANTHER" id="PTHR38459">
    <property type="entry name" value="PROPHAGE BACTOPRENOL-LINKED GLUCOSE TRANSLOCASE HOMOLOG"/>
    <property type="match status" value="1"/>
</dbReference>
<dbReference type="GO" id="GO:0005886">
    <property type="term" value="C:plasma membrane"/>
    <property type="evidence" value="ECO:0007669"/>
    <property type="project" value="TreeGrafter"/>
</dbReference>
<organism evidence="9 10">
    <name type="scientific">Komagataeibacter xylinus</name>
    <name type="common">Gluconacetobacter xylinus</name>
    <dbReference type="NCBI Taxonomy" id="28448"/>
    <lineage>
        <taxon>Bacteria</taxon>
        <taxon>Pseudomonadati</taxon>
        <taxon>Pseudomonadota</taxon>
        <taxon>Alphaproteobacteria</taxon>
        <taxon>Acetobacterales</taxon>
        <taxon>Acetobacteraceae</taxon>
        <taxon>Komagataeibacter</taxon>
    </lineage>
</organism>
<comment type="similarity">
    <text evidence="2">Belongs to the GtrA family.</text>
</comment>
<comment type="subcellular location">
    <subcellularLocation>
        <location evidence="1">Membrane</location>
        <topology evidence="1">Multi-pass membrane protein</topology>
    </subcellularLocation>
</comment>
<sequence>MANPLFRKKDNPVFKIRSEKLHQFIKFGIVGVLGLGWDTATLYGLRPFVGLTTATIAAYFIAASINWLINRLWTFRKAGNQHHFFIQWLRFLAGNALGFFLNRGCVFMLFHTSPVFKAYPFLALAAGSVAGMMANFHISRKMVFHAKPPALPKKTAEILPFQPERPVPQKAVSSRTAVANARNKVG</sequence>
<dbReference type="EMBL" id="CP041348">
    <property type="protein sequence ID" value="QHC34516.1"/>
    <property type="molecule type" value="Genomic_DNA"/>
</dbReference>
<proteinExistence type="inferred from homology"/>
<dbReference type="InterPro" id="IPR051401">
    <property type="entry name" value="GtrA_CellWall_Glycosyl"/>
</dbReference>
<evidence type="ECO:0000256" key="1">
    <source>
        <dbReference type="ARBA" id="ARBA00004141"/>
    </source>
</evidence>
<evidence type="ECO:0000256" key="7">
    <source>
        <dbReference type="SAM" id="Phobius"/>
    </source>
</evidence>
<feature type="transmembrane region" description="Helical" evidence="7">
    <location>
        <begin position="49"/>
        <end position="69"/>
    </location>
</feature>
<name>A0A857FJX9_KOMXY</name>
<evidence type="ECO:0000256" key="4">
    <source>
        <dbReference type="ARBA" id="ARBA00022989"/>
    </source>
</evidence>
<keyword evidence="4 7" id="KW-1133">Transmembrane helix</keyword>
<protein>
    <submittedName>
        <fullName evidence="9">GtrA family protein</fullName>
    </submittedName>
</protein>
<accession>A0A857FJX9</accession>
<dbReference type="OrthoDB" id="7360864at2"/>
<evidence type="ECO:0000313" key="9">
    <source>
        <dbReference type="EMBL" id="QHC34516.1"/>
    </source>
</evidence>
<reference evidence="9 10" key="1">
    <citation type="journal article" date="2020" name="Carbohydr. Polym.">
        <title>Characterization and optimization of production of bacterial cellulose from strain CGMCC 17276 based on whole-genome analysis.</title>
        <authorList>
            <person name="Lu T."/>
            <person name="Gao H."/>
            <person name="Liao B."/>
            <person name="Wu J."/>
            <person name="Zhang W."/>
            <person name="Huang J."/>
            <person name="Liu M."/>
            <person name="Huang J."/>
            <person name="Chang Z."/>
            <person name="Jin M."/>
            <person name="Yi Z."/>
            <person name="Jiang D."/>
        </authorList>
    </citation>
    <scope>NUCLEOTIDE SEQUENCE [LARGE SCALE GENOMIC DNA]</scope>
    <source>
        <strain evidence="9 10">CGMCC 17276</strain>
    </source>
</reference>
<evidence type="ECO:0000256" key="3">
    <source>
        <dbReference type="ARBA" id="ARBA00022692"/>
    </source>
</evidence>
<feature type="transmembrane region" description="Helical" evidence="7">
    <location>
        <begin position="118"/>
        <end position="138"/>
    </location>
</feature>
<evidence type="ECO:0000256" key="2">
    <source>
        <dbReference type="ARBA" id="ARBA00009399"/>
    </source>
</evidence>
<dbReference type="AlphaFoldDB" id="A0A857FJX9"/>
<keyword evidence="3 7" id="KW-0812">Transmembrane</keyword>
<evidence type="ECO:0000256" key="5">
    <source>
        <dbReference type="ARBA" id="ARBA00023136"/>
    </source>
</evidence>
<dbReference type="RefSeq" id="WP_159260540.1">
    <property type="nucleotide sequence ID" value="NZ_CP041348.1"/>
</dbReference>
<evidence type="ECO:0000313" key="10">
    <source>
        <dbReference type="Proteomes" id="UP000464674"/>
    </source>
</evidence>
<dbReference type="InterPro" id="IPR007267">
    <property type="entry name" value="GtrA_DPMS_TM"/>
</dbReference>
<dbReference type="PANTHER" id="PTHR38459:SF1">
    <property type="entry name" value="PROPHAGE BACTOPRENOL-LINKED GLUCOSE TRANSLOCASE HOMOLOG"/>
    <property type="match status" value="1"/>
</dbReference>
<evidence type="ECO:0000259" key="8">
    <source>
        <dbReference type="Pfam" id="PF04138"/>
    </source>
</evidence>
<dbReference type="Pfam" id="PF04138">
    <property type="entry name" value="GtrA_DPMS_TM"/>
    <property type="match status" value="1"/>
</dbReference>
<feature type="transmembrane region" description="Helical" evidence="7">
    <location>
        <begin position="89"/>
        <end position="112"/>
    </location>
</feature>
<keyword evidence="5 7" id="KW-0472">Membrane</keyword>
<dbReference type="GO" id="GO:0000271">
    <property type="term" value="P:polysaccharide biosynthetic process"/>
    <property type="evidence" value="ECO:0007669"/>
    <property type="project" value="InterPro"/>
</dbReference>
<dbReference type="Proteomes" id="UP000464674">
    <property type="component" value="Chromosome"/>
</dbReference>
<feature type="region of interest" description="Disordered" evidence="6">
    <location>
        <begin position="166"/>
        <end position="186"/>
    </location>
</feature>
<gene>
    <name evidence="9" type="ORF">FMA36_02465</name>
</gene>
<feature type="transmembrane region" description="Helical" evidence="7">
    <location>
        <begin position="21"/>
        <end position="37"/>
    </location>
</feature>